<comment type="catalytic activity">
    <reaction evidence="1">
        <text>S-ubiquitinyl-[E2 ubiquitin-conjugating enzyme]-L-cysteine + [acceptor protein]-L-lysine = [E2 ubiquitin-conjugating enzyme]-L-cysteine + N(6)-ubiquitinyl-[acceptor protein]-L-lysine.</text>
        <dbReference type="EC" id="2.3.2.26"/>
    </reaction>
</comment>
<dbReference type="GO" id="GO:0061630">
    <property type="term" value="F:ubiquitin protein ligase activity"/>
    <property type="evidence" value="ECO:0007669"/>
    <property type="project" value="UniProtKB-EC"/>
</dbReference>
<keyword evidence="7" id="KW-0832">Ubl conjugation</keyword>
<dbReference type="InterPro" id="IPR044611">
    <property type="entry name" value="E3A/B/C-like"/>
</dbReference>
<keyword evidence="4" id="KW-1017">Isopeptide bond</keyword>
<dbReference type="GO" id="GO:0006511">
    <property type="term" value="P:ubiquitin-dependent protein catabolic process"/>
    <property type="evidence" value="ECO:0007669"/>
    <property type="project" value="TreeGrafter"/>
</dbReference>
<sequence length="1114" mass="129257">MFNFDGSFRRLPVQSLGGSSVETDRSQLIKKAQIERKKREELRVKHLSTIKIQKLIRSFHHRQVIKRQERVNYENYLKTNRLENFHDLEFLLKRLLYFYELDDSAKLITLCQFIIKNINKFLELVLTSNDENIKIQWQFRVKKLLTICLKQLFASTLPIAIPMRTIETFTSFESIKKLAPADVNEQEILKFLKREFSYMIEQNYFQNVRKMLDEMINQDTYDEITTIPKKEMSKVILEMIERPLKLVNNLNYDEEFDSKILSSFVIEFLSKDSNYTIRNFIIPSLASKPVFPFVKLINFLYNVHQRVNGTDNNNQGEGKRPFKNIKFNGYLLYAILHLDVNYLDQIISRNLLQQYLTLIGTMTSCIYKLPKANEYTKFSNFDDDSDDIIRDANDSDESDDETTQDEEMQPQFERLILLDVIQQINDESRVNVIVKNIDSVLNLPDVIHSICVIAHNLMIYNRAAMNEYRLLDLLAFKPNFIRALWYTLLTSKTDNDQLSISILSRGITISPDQSDKVIPILAAFCALLGRLLSTLHDGEFYYCSFGNDAHSDMSDDNIENIEPIANNVMPFHIKDIIHMCLTLKELSIGLVELAFPETRSAVRDHYRSILLGNESEYQDNAIINQQKTIWTQLLKVCVSLLRQFHTRDLRCGFCPSENWIAPTLNIPLDRPKDLTFSRRRGPRPFQPIRDFTKKDIEEGPPISTKQIRSITILKEIPFVVPFNKRYEVLQGLLAAEKLRSQGDMQGFLQGPQTHITVRRTHLYEDAFDKLSPENEPNLRTKFRVQMINEQGLEEAGIDGGGIFREFLSELIKSSFDPNKGFFILTKDNMLYPNPSASIIHENFKQHYYFIGRMLGKALFENLLVELPLAEFFLSKLAGRHTDIIDVHQLTSLDPDMHKNLMKLKSYTENDFKELGLDFTVVCDDLGDTRVVDLKTDGSNITVNSSNWIEYIQAMADFKLNRQIHEQCKAFRQGLANVLSISWLYMFNTKELQVLISGAEIPVDVEDLMKHTRYGGDYNPEHETIKMFWNVVRNFNDLQRRQLLKFVTSCSRPPLLGFKDLDPPFCIQNAGDDADRLASASTCMNLLKLPTYIDEVTMKEKLLYSISSGVGFELS</sequence>
<organism evidence="16 17">
    <name type="scientific">Chironomus riparius</name>
    <dbReference type="NCBI Taxonomy" id="315576"/>
    <lineage>
        <taxon>Eukaryota</taxon>
        <taxon>Metazoa</taxon>
        <taxon>Ecdysozoa</taxon>
        <taxon>Arthropoda</taxon>
        <taxon>Hexapoda</taxon>
        <taxon>Insecta</taxon>
        <taxon>Pterygota</taxon>
        <taxon>Neoptera</taxon>
        <taxon>Endopterygota</taxon>
        <taxon>Diptera</taxon>
        <taxon>Nematocera</taxon>
        <taxon>Chironomoidea</taxon>
        <taxon>Chironomidae</taxon>
        <taxon>Chironominae</taxon>
        <taxon>Chironomus</taxon>
    </lineage>
</organism>
<protein>
    <recommendedName>
        <fullName evidence="10">Ubiquitin-protein ligase E3C</fullName>
        <ecNumber evidence="3">2.3.2.26</ecNumber>
    </recommendedName>
    <alternativeName>
        <fullName evidence="11">HECT-type ubiquitin transferase E3C</fullName>
    </alternativeName>
    <alternativeName>
        <fullName evidence="12">RTA-associated ubiquitin ligase</fullName>
    </alternativeName>
</protein>
<evidence type="ECO:0000256" key="2">
    <source>
        <dbReference type="ARBA" id="ARBA00004906"/>
    </source>
</evidence>
<dbReference type="PROSITE" id="PS50237">
    <property type="entry name" value="HECT"/>
    <property type="match status" value="1"/>
</dbReference>
<accession>A0A9N9S145</accession>
<dbReference type="EC" id="2.3.2.26" evidence="3"/>
<dbReference type="Gene3D" id="3.30.2160.10">
    <property type="entry name" value="Hect, E3 ligase catalytic domain"/>
    <property type="match status" value="1"/>
</dbReference>
<dbReference type="Gene3D" id="3.30.2410.10">
    <property type="entry name" value="Hect, E3 ligase catalytic domain"/>
    <property type="match status" value="1"/>
</dbReference>
<proteinExistence type="inferred from homology"/>
<dbReference type="OrthoDB" id="8068875at2759"/>
<dbReference type="InterPro" id="IPR035983">
    <property type="entry name" value="Hect_E3_ubiquitin_ligase"/>
</dbReference>
<dbReference type="CDD" id="cd00078">
    <property type="entry name" value="HECTc"/>
    <property type="match status" value="1"/>
</dbReference>
<evidence type="ECO:0000256" key="7">
    <source>
        <dbReference type="ARBA" id="ARBA00022843"/>
    </source>
</evidence>
<dbReference type="PANTHER" id="PTHR45700">
    <property type="entry name" value="UBIQUITIN-PROTEIN LIGASE E3C"/>
    <property type="match status" value="1"/>
</dbReference>
<evidence type="ECO:0000256" key="8">
    <source>
        <dbReference type="ARBA" id="ARBA00061050"/>
    </source>
</evidence>
<evidence type="ECO:0000256" key="13">
    <source>
        <dbReference type="PROSITE-ProRule" id="PRU00104"/>
    </source>
</evidence>
<keyword evidence="5" id="KW-0808">Transferase</keyword>
<feature type="domain" description="HECT" evidence="15">
    <location>
        <begin position="774"/>
        <end position="1114"/>
    </location>
</feature>
<comment type="pathway">
    <text evidence="2">Protein modification; protein ubiquitination.</text>
</comment>
<dbReference type="InterPro" id="IPR000569">
    <property type="entry name" value="HECT_dom"/>
</dbReference>
<dbReference type="FunFam" id="3.90.1750.10:FF:000014">
    <property type="entry name" value="Putative Ubiquitin-protein ligase E3C"/>
    <property type="match status" value="1"/>
</dbReference>
<evidence type="ECO:0000256" key="6">
    <source>
        <dbReference type="ARBA" id="ARBA00022786"/>
    </source>
</evidence>
<evidence type="ECO:0000256" key="3">
    <source>
        <dbReference type="ARBA" id="ARBA00012485"/>
    </source>
</evidence>
<evidence type="ECO:0000313" key="17">
    <source>
        <dbReference type="Proteomes" id="UP001153620"/>
    </source>
</evidence>
<reference evidence="16" key="1">
    <citation type="submission" date="2022-01" db="EMBL/GenBank/DDBJ databases">
        <authorList>
            <person name="King R."/>
        </authorList>
    </citation>
    <scope>NUCLEOTIDE SEQUENCE</scope>
</reference>
<name>A0A9N9S145_9DIPT</name>
<dbReference type="Proteomes" id="UP001153620">
    <property type="component" value="Chromosome 3"/>
</dbReference>
<dbReference type="FunFam" id="3.30.2160.10:FF:000002">
    <property type="entry name" value="Putative Ubiquitin-protein ligase E3C"/>
    <property type="match status" value="1"/>
</dbReference>
<gene>
    <name evidence="16" type="ORF">CHIRRI_LOCUS10263</name>
</gene>
<comment type="similarity">
    <text evidence="8">Belongs to the UBE3C family.</text>
</comment>
<dbReference type="SMART" id="SM00119">
    <property type="entry name" value="HECTc"/>
    <property type="match status" value="1"/>
</dbReference>
<evidence type="ECO:0000256" key="14">
    <source>
        <dbReference type="SAM" id="MobiDB-lite"/>
    </source>
</evidence>
<comment type="subunit">
    <text evidence="9">Interacts with 26S proteasomes. Interacts (via the HECT domain) with UBE2D1 and, less efficiently, with UBE2L3.</text>
</comment>
<evidence type="ECO:0000259" key="15">
    <source>
        <dbReference type="PROSITE" id="PS50237"/>
    </source>
</evidence>
<evidence type="ECO:0000256" key="4">
    <source>
        <dbReference type="ARBA" id="ARBA00022499"/>
    </source>
</evidence>
<dbReference type="Gene3D" id="3.90.1750.10">
    <property type="entry name" value="Hect, E3 ligase catalytic domains"/>
    <property type="match status" value="1"/>
</dbReference>
<dbReference type="AlphaFoldDB" id="A0A9N9S145"/>
<reference evidence="16" key="2">
    <citation type="submission" date="2022-10" db="EMBL/GenBank/DDBJ databases">
        <authorList>
            <consortium name="ENA_rothamsted_submissions"/>
            <consortium name="culmorum"/>
            <person name="King R."/>
        </authorList>
    </citation>
    <scope>NUCLEOTIDE SEQUENCE</scope>
</reference>
<dbReference type="GO" id="GO:0000209">
    <property type="term" value="P:protein polyubiquitination"/>
    <property type="evidence" value="ECO:0007669"/>
    <property type="project" value="InterPro"/>
</dbReference>
<evidence type="ECO:0000256" key="5">
    <source>
        <dbReference type="ARBA" id="ARBA00022679"/>
    </source>
</evidence>
<dbReference type="EMBL" id="OU895879">
    <property type="protein sequence ID" value="CAG9807414.1"/>
    <property type="molecule type" value="Genomic_DNA"/>
</dbReference>
<dbReference type="SUPFAM" id="SSF56204">
    <property type="entry name" value="Hect, E3 ligase catalytic domain"/>
    <property type="match status" value="1"/>
</dbReference>
<keyword evidence="17" id="KW-1185">Reference proteome</keyword>
<feature type="compositionally biased region" description="Acidic residues" evidence="14">
    <location>
        <begin position="394"/>
        <end position="407"/>
    </location>
</feature>
<dbReference type="Pfam" id="PF00632">
    <property type="entry name" value="HECT"/>
    <property type="match status" value="1"/>
</dbReference>
<evidence type="ECO:0000313" key="16">
    <source>
        <dbReference type="EMBL" id="CAG9807414.1"/>
    </source>
</evidence>
<feature type="region of interest" description="Disordered" evidence="14">
    <location>
        <begin position="386"/>
        <end position="407"/>
    </location>
</feature>
<dbReference type="PANTHER" id="PTHR45700:SF2">
    <property type="entry name" value="UBIQUITIN-PROTEIN LIGASE E3C"/>
    <property type="match status" value="1"/>
</dbReference>
<feature type="active site" description="Glycyl thioester intermediate" evidence="13">
    <location>
        <position position="1082"/>
    </location>
</feature>
<evidence type="ECO:0000256" key="12">
    <source>
        <dbReference type="ARBA" id="ARBA00081642"/>
    </source>
</evidence>
<evidence type="ECO:0000256" key="1">
    <source>
        <dbReference type="ARBA" id="ARBA00000885"/>
    </source>
</evidence>
<evidence type="ECO:0000256" key="11">
    <source>
        <dbReference type="ARBA" id="ARBA00077269"/>
    </source>
</evidence>
<keyword evidence="6 13" id="KW-0833">Ubl conjugation pathway</keyword>
<evidence type="ECO:0000256" key="10">
    <source>
        <dbReference type="ARBA" id="ARBA00067506"/>
    </source>
</evidence>
<evidence type="ECO:0000256" key="9">
    <source>
        <dbReference type="ARBA" id="ARBA00063372"/>
    </source>
</evidence>
<dbReference type="FunFam" id="3.30.2410.10:FF:000011">
    <property type="entry name" value="Putative Ubiquitin-protein ligase E3C"/>
    <property type="match status" value="1"/>
</dbReference>
<dbReference type="GO" id="GO:0009966">
    <property type="term" value="P:regulation of signal transduction"/>
    <property type="evidence" value="ECO:0007669"/>
    <property type="project" value="UniProtKB-ARBA"/>
</dbReference>